<dbReference type="EMBL" id="ML180011">
    <property type="protein sequence ID" value="THU79567.1"/>
    <property type="molecule type" value="Genomic_DNA"/>
</dbReference>
<dbReference type="AlphaFoldDB" id="A0A4S8KUK0"/>
<proteinExistence type="predicted"/>
<keyword evidence="5" id="KW-1185">Reference proteome</keyword>
<dbReference type="Proteomes" id="UP000297245">
    <property type="component" value="Unassembled WGS sequence"/>
</dbReference>
<dbReference type="SUPFAM" id="SSF52418">
    <property type="entry name" value="Nucleoside phosphorylase/phosphoribosyltransferase catalytic domain"/>
    <property type="match status" value="1"/>
</dbReference>
<sequence length="103" mass="11054">GKVSKMRITPAMFGLPSYPLVSVAGGSPVHNGKTFKDTLDHLDGKVPAKLEPVLHFTLMNASALLVIAGVMKTFKEGVRLAEECVRSGKAREAFGKFRDVGVK</sequence>
<dbReference type="GO" id="GO:0005829">
    <property type="term" value="C:cytosol"/>
    <property type="evidence" value="ECO:0007669"/>
    <property type="project" value="TreeGrafter"/>
</dbReference>
<dbReference type="InterPro" id="IPR005940">
    <property type="entry name" value="Anthranilate_Pribosyl_Tfrase"/>
</dbReference>
<feature type="non-terminal residue" evidence="4">
    <location>
        <position position="103"/>
    </location>
</feature>
<feature type="domain" description="Glycosyl transferase family 3" evidence="3">
    <location>
        <begin position="1"/>
        <end position="90"/>
    </location>
</feature>
<keyword evidence="2 4" id="KW-0808">Transferase</keyword>
<name>A0A4S8KUK0_DENBC</name>
<gene>
    <name evidence="4" type="ORF">K435DRAFT_555634</name>
</gene>
<dbReference type="InterPro" id="IPR035902">
    <property type="entry name" value="Nuc_phospho_transferase"/>
</dbReference>
<dbReference type="InterPro" id="IPR000312">
    <property type="entry name" value="Glycosyl_Trfase_fam3"/>
</dbReference>
<dbReference type="PANTHER" id="PTHR43285:SF2">
    <property type="entry name" value="ANTHRANILATE PHOSPHORIBOSYLTRANSFERASE"/>
    <property type="match status" value="1"/>
</dbReference>
<organism evidence="4 5">
    <name type="scientific">Dendrothele bispora (strain CBS 962.96)</name>
    <dbReference type="NCBI Taxonomy" id="1314807"/>
    <lineage>
        <taxon>Eukaryota</taxon>
        <taxon>Fungi</taxon>
        <taxon>Dikarya</taxon>
        <taxon>Basidiomycota</taxon>
        <taxon>Agaricomycotina</taxon>
        <taxon>Agaricomycetes</taxon>
        <taxon>Agaricomycetidae</taxon>
        <taxon>Agaricales</taxon>
        <taxon>Agaricales incertae sedis</taxon>
        <taxon>Dendrothele</taxon>
    </lineage>
</organism>
<keyword evidence="1" id="KW-0328">Glycosyltransferase</keyword>
<protein>
    <submittedName>
        <fullName evidence="4">Glycosyl transferase</fullName>
    </submittedName>
</protein>
<dbReference type="GO" id="GO:0004048">
    <property type="term" value="F:anthranilate phosphoribosyltransferase activity"/>
    <property type="evidence" value="ECO:0007669"/>
    <property type="project" value="InterPro"/>
</dbReference>
<dbReference type="PANTHER" id="PTHR43285">
    <property type="entry name" value="ANTHRANILATE PHOSPHORIBOSYLTRANSFERASE"/>
    <property type="match status" value="1"/>
</dbReference>
<evidence type="ECO:0000256" key="1">
    <source>
        <dbReference type="ARBA" id="ARBA00022676"/>
    </source>
</evidence>
<evidence type="ECO:0000256" key="2">
    <source>
        <dbReference type="ARBA" id="ARBA00022679"/>
    </source>
</evidence>
<evidence type="ECO:0000259" key="3">
    <source>
        <dbReference type="Pfam" id="PF00591"/>
    </source>
</evidence>
<accession>A0A4S8KUK0</accession>
<evidence type="ECO:0000313" key="4">
    <source>
        <dbReference type="EMBL" id="THU79567.1"/>
    </source>
</evidence>
<dbReference type="OrthoDB" id="427800at2759"/>
<evidence type="ECO:0000313" key="5">
    <source>
        <dbReference type="Proteomes" id="UP000297245"/>
    </source>
</evidence>
<dbReference type="GO" id="GO:0000162">
    <property type="term" value="P:L-tryptophan biosynthetic process"/>
    <property type="evidence" value="ECO:0007669"/>
    <property type="project" value="InterPro"/>
</dbReference>
<feature type="non-terminal residue" evidence="4">
    <location>
        <position position="1"/>
    </location>
</feature>
<dbReference type="Pfam" id="PF00591">
    <property type="entry name" value="Glycos_transf_3"/>
    <property type="match status" value="1"/>
</dbReference>
<dbReference type="Gene3D" id="3.40.1030.10">
    <property type="entry name" value="Nucleoside phosphorylase/phosphoribosyltransferase catalytic domain"/>
    <property type="match status" value="1"/>
</dbReference>
<reference evidence="4 5" key="1">
    <citation type="journal article" date="2019" name="Nat. Ecol. Evol.">
        <title>Megaphylogeny resolves global patterns of mushroom evolution.</title>
        <authorList>
            <person name="Varga T."/>
            <person name="Krizsan K."/>
            <person name="Foldi C."/>
            <person name="Dima B."/>
            <person name="Sanchez-Garcia M."/>
            <person name="Sanchez-Ramirez S."/>
            <person name="Szollosi G.J."/>
            <person name="Szarkandi J.G."/>
            <person name="Papp V."/>
            <person name="Albert L."/>
            <person name="Andreopoulos W."/>
            <person name="Angelini C."/>
            <person name="Antonin V."/>
            <person name="Barry K.W."/>
            <person name="Bougher N.L."/>
            <person name="Buchanan P."/>
            <person name="Buyck B."/>
            <person name="Bense V."/>
            <person name="Catcheside P."/>
            <person name="Chovatia M."/>
            <person name="Cooper J."/>
            <person name="Damon W."/>
            <person name="Desjardin D."/>
            <person name="Finy P."/>
            <person name="Geml J."/>
            <person name="Haridas S."/>
            <person name="Hughes K."/>
            <person name="Justo A."/>
            <person name="Karasinski D."/>
            <person name="Kautmanova I."/>
            <person name="Kiss B."/>
            <person name="Kocsube S."/>
            <person name="Kotiranta H."/>
            <person name="LaButti K.M."/>
            <person name="Lechner B.E."/>
            <person name="Liimatainen K."/>
            <person name="Lipzen A."/>
            <person name="Lukacs Z."/>
            <person name="Mihaltcheva S."/>
            <person name="Morgado L.N."/>
            <person name="Niskanen T."/>
            <person name="Noordeloos M.E."/>
            <person name="Ohm R.A."/>
            <person name="Ortiz-Santana B."/>
            <person name="Ovrebo C."/>
            <person name="Racz N."/>
            <person name="Riley R."/>
            <person name="Savchenko A."/>
            <person name="Shiryaev A."/>
            <person name="Soop K."/>
            <person name="Spirin V."/>
            <person name="Szebenyi C."/>
            <person name="Tomsovsky M."/>
            <person name="Tulloss R.E."/>
            <person name="Uehling J."/>
            <person name="Grigoriev I.V."/>
            <person name="Vagvolgyi C."/>
            <person name="Papp T."/>
            <person name="Martin F.M."/>
            <person name="Miettinen O."/>
            <person name="Hibbett D.S."/>
            <person name="Nagy L.G."/>
        </authorList>
    </citation>
    <scope>NUCLEOTIDE SEQUENCE [LARGE SCALE GENOMIC DNA]</scope>
    <source>
        <strain evidence="4 5">CBS 962.96</strain>
    </source>
</reference>